<dbReference type="CDD" id="cd02933">
    <property type="entry name" value="OYE_like_FMN"/>
    <property type="match status" value="1"/>
</dbReference>
<dbReference type="InterPro" id="IPR001155">
    <property type="entry name" value="OxRdtase_FMN_N"/>
</dbReference>
<reference evidence="2" key="1">
    <citation type="submission" date="2020-05" db="EMBL/GenBank/DDBJ databases">
        <authorList>
            <person name="Chiriac C."/>
            <person name="Salcher M."/>
            <person name="Ghai R."/>
            <person name="Kavagutti S V."/>
        </authorList>
    </citation>
    <scope>NUCLEOTIDE SEQUENCE</scope>
</reference>
<dbReference type="GO" id="GO:0016491">
    <property type="term" value="F:oxidoreductase activity"/>
    <property type="evidence" value="ECO:0007669"/>
    <property type="project" value="InterPro"/>
</dbReference>
<organism evidence="2">
    <name type="scientific">freshwater metagenome</name>
    <dbReference type="NCBI Taxonomy" id="449393"/>
    <lineage>
        <taxon>unclassified sequences</taxon>
        <taxon>metagenomes</taxon>
        <taxon>ecological metagenomes</taxon>
    </lineage>
</organism>
<dbReference type="Pfam" id="PF00724">
    <property type="entry name" value="Oxidored_FMN"/>
    <property type="match status" value="1"/>
</dbReference>
<protein>
    <submittedName>
        <fullName evidence="2">Unannotated protein</fullName>
    </submittedName>
</protein>
<dbReference type="Gene3D" id="3.20.20.70">
    <property type="entry name" value="Aldolase class I"/>
    <property type="match status" value="1"/>
</dbReference>
<feature type="domain" description="NADH:flavin oxidoreductase/NADH oxidase N-terminal" evidence="1">
    <location>
        <begin position="5"/>
        <end position="375"/>
    </location>
</feature>
<name>A0A6J6BRH8_9ZZZZ</name>
<proteinExistence type="predicted"/>
<dbReference type="GO" id="GO:0010181">
    <property type="term" value="F:FMN binding"/>
    <property type="evidence" value="ECO:0007669"/>
    <property type="project" value="InterPro"/>
</dbReference>
<dbReference type="PANTHER" id="PTHR22893">
    <property type="entry name" value="NADH OXIDOREDUCTASE-RELATED"/>
    <property type="match status" value="1"/>
</dbReference>
<dbReference type="AlphaFoldDB" id="A0A6J6BRH8"/>
<dbReference type="SUPFAM" id="SSF51395">
    <property type="entry name" value="FMN-linked oxidoreductases"/>
    <property type="match status" value="1"/>
</dbReference>
<accession>A0A6J6BRH8</accession>
<dbReference type="PANTHER" id="PTHR22893:SF91">
    <property type="entry name" value="NADPH DEHYDROGENASE 2-RELATED"/>
    <property type="match status" value="1"/>
</dbReference>
<dbReference type="EMBL" id="CAEZSE010000174">
    <property type="protein sequence ID" value="CAB4541701.1"/>
    <property type="molecule type" value="Genomic_DNA"/>
</dbReference>
<sequence length="425" mass="46896">MVKNSLFTPISVGQKSLSHRVVLAPMTRARACPITLGPTKDTVTYYEQRASDGGLLISEAIHISPEATPTWTIYSTVRENGGQVPGIWTLDQTIAWREVTEAVHTKGGVISCQLLHTGRVAQPGIGEHPIVRQTTAQLPPVSSSATPLEQSDQPGDYNWDQIAKLPRALETAEISRLVQDYCLAARNAHKAGFDYVEIHAAHGYLIEQFMCDGVNKREDHYGGSKENRCRLLFEIIEALVAELGPDRVAIRLSPTTINPATGKLYQMYFGVTSSDAEDLWDYAIQKLNAYPLAYLLLTEPRVGALSVLPLDDPSIHQPLRNARFRTLYGGVLIGAGGFTPSSALEAVGANAYDMIAFGRWFLSNPDLPERLLLGNPLNLYDRATFYGGDTVGYTDYPEFSHKQNETVSHYELIEHNLIRAAKNSK</sequence>
<evidence type="ECO:0000313" key="2">
    <source>
        <dbReference type="EMBL" id="CAB4541701.1"/>
    </source>
</evidence>
<dbReference type="InterPro" id="IPR013785">
    <property type="entry name" value="Aldolase_TIM"/>
</dbReference>
<evidence type="ECO:0000259" key="1">
    <source>
        <dbReference type="Pfam" id="PF00724"/>
    </source>
</evidence>
<dbReference type="InterPro" id="IPR045247">
    <property type="entry name" value="Oye-like"/>
</dbReference>
<gene>
    <name evidence="2" type="ORF">UFOPK1353_00967</name>
</gene>